<feature type="domain" description="Fe2OG dioxygenase" evidence="9">
    <location>
        <begin position="345"/>
        <end position="439"/>
    </location>
</feature>
<organism evidence="10 11">
    <name type="scientific">Prorocentrum cordatum</name>
    <dbReference type="NCBI Taxonomy" id="2364126"/>
    <lineage>
        <taxon>Eukaryota</taxon>
        <taxon>Sar</taxon>
        <taxon>Alveolata</taxon>
        <taxon>Dinophyceae</taxon>
        <taxon>Prorocentrales</taxon>
        <taxon>Prorocentraceae</taxon>
        <taxon>Prorocentrum</taxon>
    </lineage>
</organism>
<keyword evidence="3" id="KW-0847">Vitamin C</keyword>
<feature type="region of interest" description="Disordered" evidence="8">
    <location>
        <begin position="143"/>
        <end position="223"/>
    </location>
</feature>
<reference evidence="10" key="1">
    <citation type="submission" date="2023-10" db="EMBL/GenBank/DDBJ databases">
        <authorList>
            <person name="Chen Y."/>
            <person name="Shah S."/>
            <person name="Dougan E. K."/>
            <person name="Thang M."/>
            <person name="Chan C."/>
        </authorList>
    </citation>
    <scope>NUCLEOTIDE SEQUENCE [LARGE SCALE GENOMIC DNA]</scope>
</reference>
<dbReference type="InterPro" id="IPR002110">
    <property type="entry name" value="Ankyrin_rpt"/>
</dbReference>
<evidence type="ECO:0000313" key="10">
    <source>
        <dbReference type="EMBL" id="CAK0904087.1"/>
    </source>
</evidence>
<keyword evidence="11" id="KW-1185">Reference proteome</keyword>
<dbReference type="PANTHER" id="PTHR24014:SF4">
    <property type="entry name" value="2-OXOGLUTARATE AND IRON-DEPENDENT OXYGENASE DOMAIN-CONTAINING PROTEIN 2"/>
    <property type="match status" value="1"/>
</dbReference>
<dbReference type="Proteomes" id="UP001189429">
    <property type="component" value="Unassembled WGS sequence"/>
</dbReference>
<keyword evidence="6" id="KW-0408">Iron</keyword>
<keyword evidence="2" id="KW-0479">Metal-binding</keyword>
<evidence type="ECO:0000256" key="3">
    <source>
        <dbReference type="ARBA" id="ARBA00022896"/>
    </source>
</evidence>
<dbReference type="SUPFAM" id="SSF48403">
    <property type="entry name" value="Ankyrin repeat"/>
    <property type="match status" value="1"/>
</dbReference>
<feature type="region of interest" description="Disordered" evidence="8">
    <location>
        <begin position="444"/>
        <end position="464"/>
    </location>
</feature>
<evidence type="ECO:0000256" key="4">
    <source>
        <dbReference type="ARBA" id="ARBA00022964"/>
    </source>
</evidence>
<evidence type="ECO:0000256" key="1">
    <source>
        <dbReference type="ARBA" id="ARBA00001961"/>
    </source>
</evidence>
<dbReference type="PANTHER" id="PTHR24014">
    <property type="entry name" value="2-OXOGLUTARATE AND IRON-DEPENDENT OXYGENASE DOMAIN-CONTAINING PROTEIN 2"/>
    <property type="match status" value="1"/>
</dbReference>
<evidence type="ECO:0000313" key="11">
    <source>
        <dbReference type="Proteomes" id="UP001189429"/>
    </source>
</evidence>
<dbReference type="InterPro" id="IPR006620">
    <property type="entry name" value="Pro_4_hyd_alph"/>
</dbReference>
<comment type="cofactor">
    <cofactor evidence="1">
        <name>L-ascorbate</name>
        <dbReference type="ChEBI" id="CHEBI:38290"/>
    </cofactor>
</comment>
<dbReference type="InterPro" id="IPR036770">
    <property type="entry name" value="Ankyrin_rpt-contain_sf"/>
</dbReference>
<keyword evidence="4" id="KW-0223">Dioxygenase</keyword>
<comment type="caution">
    <text evidence="10">The sequence shown here is derived from an EMBL/GenBank/DDBJ whole genome shotgun (WGS) entry which is preliminary data.</text>
</comment>
<dbReference type="SMART" id="SM00702">
    <property type="entry name" value="P4Hc"/>
    <property type="match status" value="1"/>
</dbReference>
<evidence type="ECO:0000256" key="7">
    <source>
        <dbReference type="PROSITE-ProRule" id="PRU00023"/>
    </source>
</evidence>
<evidence type="ECO:0000256" key="5">
    <source>
        <dbReference type="ARBA" id="ARBA00023002"/>
    </source>
</evidence>
<accession>A0ABN9XVN9</accession>
<dbReference type="PROSITE" id="PS50088">
    <property type="entry name" value="ANK_REPEAT"/>
    <property type="match status" value="1"/>
</dbReference>
<keyword evidence="7" id="KW-0040">ANK repeat</keyword>
<feature type="region of interest" description="Disordered" evidence="8">
    <location>
        <begin position="58"/>
        <end position="84"/>
    </location>
</feature>
<feature type="repeat" description="ANK" evidence="7">
    <location>
        <begin position="1"/>
        <end position="31"/>
    </location>
</feature>
<name>A0ABN9XVN9_9DINO</name>
<dbReference type="Pfam" id="PF25238">
    <property type="entry name" value="OGFOD2-like"/>
    <property type="match status" value="1"/>
</dbReference>
<evidence type="ECO:0000259" key="9">
    <source>
        <dbReference type="PROSITE" id="PS51471"/>
    </source>
</evidence>
<keyword evidence="5" id="KW-0560">Oxidoreductase</keyword>
<proteinExistence type="predicted"/>
<dbReference type="PROSITE" id="PS50297">
    <property type="entry name" value="ANK_REP_REGION"/>
    <property type="match status" value="1"/>
</dbReference>
<dbReference type="PROSITE" id="PS51471">
    <property type="entry name" value="FE2OG_OXY"/>
    <property type="match status" value="1"/>
</dbReference>
<evidence type="ECO:0000256" key="6">
    <source>
        <dbReference type="ARBA" id="ARBA00023004"/>
    </source>
</evidence>
<protein>
    <recommendedName>
        <fullName evidence="9">Fe2OG dioxygenase domain-containing protein</fullName>
    </recommendedName>
</protein>
<sequence length="464" mass="50616">MTPLHRAVTAGASRVFEFLLDQKVDPSAREAQGRNVLDLAKDQSDASARRALLQLLEHPGQADGRGDAEQAMGSELRRRPKKDPAADLKVKFAHNAAATFWFVSVSLASFQYLTDIRDASWSAAPYVVRGPAAGPARQRVGAASAARVSLGPVRPSGGGEAEETAPPEGHTPGMGGANGSGSAARAVGEADAAAGQAAEPAPLVLSGSGARPGEHESATARKYRPLQKHPALFDTESGWQEDWFDADFLAAMRADTDEAWSSAVEEHLPGALFSCRMFSKKFCDMLIEEVDNFAATGLPARRPNSMNNYGIILNEIGWKPMVNVLQDNILARIAARYWPHIAPFDGHHTFIVRYKENEDRGLDMHTDDSDVTFNLCLGREFSGAGLSFCGVMGQPDHRRHSFTYKHNIGRCCWHLGRQRHGADDITAGERLNLIVWNHTPRTARPRNTSLLPTRRRRGLPTRCA</sequence>
<gene>
    <name evidence="10" type="ORF">PCOR1329_LOCUS80222</name>
</gene>
<evidence type="ECO:0000256" key="8">
    <source>
        <dbReference type="SAM" id="MobiDB-lite"/>
    </source>
</evidence>
<dbReference type="InterPro" id="IPR005123">
    <property type="entry name" value="Oxoglu/Fe-dep_dioxygenase_dom"/>
</dbReference>
<evidence type="ECO:0000256" key="2">
    <source>
        <dbReference type="ARBA" id="ARBA00022723"/>
    </source>
</evidence>
<dbReference type="Gene3D" id="1.25.40.20">
    <property type="entry name" value="Ankyrin repeat-containing domain"/>
    <property type="match status" value="1"/>
</dbReference>
<dbReference type="EMBL" id="CAUYUJ010021348">
    <property type="protein sequence ID" value="CAK0904087.1"/>
    <property type="molecule type" value="Genomic_DNA"/>
</dbReference>
<feature type="compositionally biased region" description="Low complexity" evidence="8">
    <location>
        <begin position="180"/>
        <end position="202"/>
    </location>
</feature>
<feature type="compositionally biased region" description="Basic residues" evidence="8">
    <location>
        <begin position="453"/>
        <end position="464"/>
    </location>
</feature>